<evidence type="ECO:0000256" key="7">
    <source>
        <dbReference type="ARBA" id="ARBA00022989"/>
    </source>
</evidence>
<gene>
    <name evidence="9 13" type="primary">lspA</name>
    <name evidence="13" type="ORF">GOB93_06495</name>
</gene>
<feature type="region of interest" description="Disordered" evidence="12">
    <location>
        <begin position="166"/>
        <end position="190"/>
    </location>
</feature>
<keyword evidence="5 9" id="KW-0064">Aspartyl protease</keyword>
<feature type="active site" evidence="9">
    <location>
        <position position="143"/>
    </location>
</feature>
<feature type="transmembrane region" description="Helical" evidence="9">
    <location>
        <begin position="71"/>
        <end position="90"/>
    </location>
</feature>
<keyword evidence="8 9" id="KW-0472">Membrane</keyword>
<keyword evidence="14" id="KW-1185">Reference proteome</keyword>
<dbReference type="NCBIfam" id="NF011352">
    <property type="entry name" value="PRK14770.1"/>
    <property type="match status" value="1"/>
</dbReference>
<dbReference type="PROSITE" id="PS00855">
    <property type="entry name" value="SPASE_II"/>
    <property type="match status" value="1"/>
</dbReference>
<dbReference type="Proteomes" id="UP000635278">
    <property type="component" value="Unassembled WGS sequence"/>
</dbReference>
<feature type="transmembrane region" description="Helical" evidence="9">
    <location>
        <begin position="135"/>
        <end position="155"/>
    </location>
</feature>
<evidence type="ECO:0000313" key="14">
    <source>
        <dbReference type="Proteomes" id="UP000635278"/>
    </source>
</evidence>
<evidence type="ECO:0000313" key="13">
    <source>
        <dbReference type="EMBL" id="NHN84295.1"/>
    </source>
</evidence>
<feature type="transmembrane region" description="Helical" evidence="9">
    <location>
        <begin position="97"/>
        <end position="115"/>
    </location>
</feature>
<sequence length="190" mass="20446">MSRKAVYYRSLSFGLLSACVVFLLDQLSKYWILFDYRLPEKGSVAIFPGLNFTMVWNHAITFGMFGGAGAAGRVIFSAVSLAIVSGLLVWMARTSRIFIALLIGAITGGAIGNVLDRLRYGAVVDFIHAHAFGWSWYVFNVADAAIVCSVTGLILDSLYHDRGHGTRGHEAQGNKVQGSGAVVGPDAGDR</sequence>
<dbReference type="EC" id="3.4.23.36" evidence="9"/>
<keyword evidence="3 9" id="KW-0645">Protease</keyword>
<evidence type="ECO:0000256" key="12">
    <source>
        <dbReference type="SAM" id="MobiDB-lite"/>
    </source>
</evidence>
<comment type="subcellular location">
    <subcellularLocation>
        <location evidence="9">Cell membrane</location>
        <topology evidence="9">Multi-pass membrane protein</topology>
    </subcellularLocation>
</comment>
<keyword evidence="7 9" id="KW-1133">Transmembrane helix</keyword>
<dbReference type="PRINTS" id="PR00781">
    <property type="entry name" value="LIPOSIGPTASE"/>
</dbReference>
<accession>A0ABX0JNX1</accession>
<evidence type="ECO:0000256" key="9">
    <source>
        <dbReference type="HAMAP-Rule" id="MF_00161"/>
    </source>
</evidence>
<feature type="transmembrane region" description="Helical" evidence="9">
    <location>
        <begin position="6"/>
        <end position="24"/>
    </location>
</feature>
<keyword evidence="4 9" id="KW-0812">Transmembrane</keyword>
<dbReference type="RefSeq" id="WP_173582683.1">
    <property type="nucleotide sequence ID" value="NZ_WOTB01000006.1"/>
</dbReference>
<evidence type="ECO:0000256" key="1">
    <source>
        <dbReference type="ARBA" id="ARBA00006139"/>
    </source>
</evidence>
<proteinExistence type="inferred from homology"/>
<comment type="caution">
    <text evidence="13">The sequence shown here is derived from an EMBL/GenBank/DDBJ whole genome shotgun (WGS) entry which is preliminary data.</text>
</comment>
<dbReference type="Pfam" id="PF01252">
    <property type="entry name" value="Peptidase_A8"/>
    <property type="match status" value="1"/>
</dbReference>
<dbReference type="NCBIfam" id="TIGR00077">
    <property type="entry name" value="lspA"/>
    <property type="match status" value="1"/>
</dbReference>
<organism evidence="13 14">
    <name type="scientific">Acetobacter musti</name>
    <dbReference type="NCBI Taxonomy" id="864732"/>
    <lineage>
        <taxon>Bacteria</taxon>
        <taxon>Pseudomonadati</taxon>
        <taxon>Pseudomonadota</taxon>
        <taxon>Alphaproteobacteria</taxon>
        <taxon>Acetobacterales</taxon>
        <taxon>Acetobacteraceae</taxon>
        <taxon>Acetobacter</taxon>
    </lineage>
</organism>
<evidence type="ECO:0000256" key="3">
    <source>
        <dbReference type="ARBA" id="ARBA00022670"/>
    </source>
</evidence>
<evidence type="ECO:0000256" key="2">
    <source>
        <dbReference type="ARBA" id="ARBA00022475"/>
    </source>
</evidence>
<feature type="active site" evidence="9">
    <location>
        <position position="125"/>
    </location>
</feature>
<comment type="similarity">
    <text evidence="1 9 11">Belongs to the peptidase A8 family.</text>
</comment>
<evidence type="ECO:0000256" key="5">
    <source>
        <dbReference type="ARBA" id="ARBA00022750"/>
    </source>
</evidence>
<evidence type="ECO:0000256" key="6">
    <source>
        <dbReference type="ARBA" id="ARBA00022801"/>
    </source>
</evidence>
<evidence type="ECO:0000256" key="4">
    <source>
        <dbReference type="ARBA" id="ARBA00022692"/>
    </source>
</evidence>
<dbReference type="HAMAP" id="MF_00161">
    <property type="entry name" value="LspA"/>
    <property type="match status" value="1"/>
</dbReference>
<evidence type="ECO:0000256" key="11">
    <source>
        <dbReference type="RuleBase" id="RU004181"/>
    </source>
</evidence>
<protein>
    <recommendedName>
        <fullName evidence="9">Lipoprotein signal peptidase</fullName>
        <ecNumber evidence="9">3.4.23.36</ecNumber>
    </recommendedName>
    <alternativeName>
        <fullName evidence="9">Prolipoprotein signal peptidase</fullName>
    </alternativeName>
    <alternativeName>
        <fullName evidence="9">Signal peptidase II</fullName>
        <shortName evidence="9">SPase II</shortName>
    </alternativeName>
</protein>
<evidence type="ECO:0000256" key="10">
    <source>
        <dbReference type="RuleBase" id="RU000594"/>
    </source>
</evidence>
<comment type="function">
    <text evidence="9 10">This protein specifically catalyzes the removal of signal peptides from prolipoproteins.</text>
</comment>
<evidence type="ECO:0000256" key="8">
    <source>
        <dbReference type="ARBA" id="ARBA00023136"/>
    </source>
</evidence>
<name>A0ABX0JNX1_9PROT</name>
<dbReference type="InterPro" id="IPR001872">
    <property type="entry name" value="Peptidase_A8"/>
</dbReference>
<comment type="catalytic activity">
    <reaction evidence="9 10">
        <text>Release of signal peptides from bacterial membrane prolipoproteins. Hydrolyzes -Xaa-Yaa-Zaa-|-(S,diacylglyceryl)Cys-, in which Xaa is hydrophobic (preferably Leu), and Yaa (Ala or Ser) and Zaa (Gly or Ala) have small, neutral side chains.</text>
        <dbReference type="EC" id="3.4.23.36"/>
    </reaction>
</comment>
<dbReference type="GO" id="GO:0004190">
    <property type="term" value="F:aspartic-type endopeptidase activity"/>
    <property type="evidence" value="ECO:0007669"/>
    <property type="project" value="UniProtKB-EC"/>
</dbReference>
<dbReference type="EMBL" id="WOTB01000006">
    <property type="protein sequence ID" value="NHN84295.1"/>
    <property type="molecule type" value="Genomic_DNA"/>
</dbReference>
<reference evidence="13 14" key="1">
    <citation type="journal article" date="2020" name="Int. J. Syst. Evol. Microbiol.">
        <title>Novel acetic acid bacteria from cider fermentations: Acetobacter conturbans sp. nov. and Acetobacter fallax sp. nov.</title>
        <authorList>
            <person name="Sombolestani A.S."/>
            <person name="Cleenwerck I."/>
            <person name="Cnockaert M."/>
            <person name="Borremans W."/>
            <person name="Wieme A.D."/>
            <person name="De Vuyst L."/>
            <person name="Vandamme P."/>
        </authorList>
    </citation>
    <scope>NUCLEOTIDE SEQUENCE [LARGE SCALE GENOMIC DNA]</scope>
    <source>
        <strain evidence="13 14">LMG 30640</strain>
    </source>
</reference>
<feature type="transmembrane region" description="Helical" evidence="9">
    <location>
        <begin position="44"/>
        <end position="65"/>
    </location>
</feature>
<dbReference type="PANTHER" id="PTHR33695">
    <property type="entry name" value="LIPOPROTEIN SIGNAL PEPTIDASE"/>
    <property type="match status" value="1"/>
</dbReference>
<dbReference type="PANTHER" id="PTHR33695:SF1">
    <property type="entry name" value="LIPOPROTEIN SIGNAL PEPTIDASE"/>
    <property type="match status" value="1"/>
</dbReference>
<keyword evidence="2 9" id="KW-1003">Cell membrane</keyword>
<keyword evidence="6 9" id="KW-0378">Hydrolase</keyword>
<comment type="pathway">
    <text evidence="9">Protein modification; lipoprotein biosynthesis (signal peptide cleavage).</text>
</comment>